<dbReference type="InParanoid" id="W5LZE9"/>
<keyword evidence="7 11" id="KW-1133">Transmembrane helix</keyword>
<dbReference type="AlphaFoldDB" id="W5LZE9"/>
<reference evidence="13" key="1">
    <citation type="submission" date="2011-12" db="EMBL/GenBank/DDBJ databases">
        <title>The Draft Genome of Lepisosteus oculatus.</title>
        <authorList>
            <consortium name="The Broad Institute Genome Assembly &amp; Analysis Group"/>
            <consortium name="Computational R&amp;D Group"/>
            <consortium name="and Sequencing Platform"/>
            <person name="Di Palma F."/>
            <person name="Alfoldi J."/>
            <person name="Johnson J."/>
            <person name="Berlin A."/>
            <person name="Gnerre S."/>
            <person name="Jaffe D."/>
            <person name="MacCallum I."/>
            <person name="Young S."/>
            <person name="Walker B.J."/>
            <person name="Lander E.S."/>
            <person name="Lindblad-Toh K."/>
        </authorList>
    </citation>
    <scope>NUCLEOTIDE SEQUENCE [LARGE SCALE GENOMIC DNA]</scope>
</reference>
<keyword evidence="10" id="KW-0066">ATP synthesis</keyword>
<dbReference type="GO" id="GO:0005743">
    <property type="term" value="C:mitochondrial inner membrane"/>
    <property type="evidence" value="ECO:0007669"/>
    <property type="project" value="UniProtKB-SubCell"/>
</dbReference>
<dbReference type="Ensembl" id="ENSLOCT00000001511.1">
    <property type="protein sequence ID" value="ENSLOCP00000001506.1"/>
    <property type="gene ID" value="ENSLOCG00000001324.1"/>
</dbReference>
<evidence type="ECO:0000256" key="6">
    <source>
        <dbReference type="ARBA" id="ARBA00022792"/>
    </source>
</evidence>
<protein>
    <recommendedName>
        <fullName evidence="4">Ubiquinol-cytochrome-c reductase complex assembly factor 3</fullName>
    </recommendedName>
</protein>
<evidence type="ECO:0000256" key="2">
    <source>
        <dbReference type="ARBA" id="ARBA00004434"/>
    </source>
</evidence>
<evidence type="ECO:0000313" key="13">
    <source>
        <dbReference type="Proteomes" id="UP000018468"/>
    </source>
</evidence>
<dbReference type="STRING" id="7918.ENSLOCP00000001506"/>
<keyword evidence="9 11" id="KW-0472">Membrane</keyword>
<keyword evidence="6" id="KW-0999">Mitochondrion inner membrane</keyword>
<dbReference type="Pfam" id="PF15141">
    <property type="entry name" value="UQCC3"/>
    <property type="match status" value="1"/>
</dbReference>
<dbReference type="Bgee" id="ENSLOCG00000001324">
    <property type="expression patterns" value="Expressed in camera-type eye and 13 other cell types or tissues"/>
</dbReference>
<evidence type="ECO:0000256" key="7">
    <source>
        <dbReference type="ARBA" id="ARBA00022989"/>
    </source>
</evidence>
<comment type="subcellular location">
    <subcellularLocation>
        <location evidence="2">Mitochondrion inner membrane</location>
        <topology evidence="2">Single-pass membrane protein</topology>
    </subcellularLocation>
</comment>
<dbReference type="PANTHER" id="PTHR36465">
    <property type="entry name" value="UBIQUINOL-CYTOCHROME-C REDUCTASE COMPLEX ASSEMBLY FACTOR 3"/>
    <property type="match status" value="1"/>
</dbReference>
<dbReference type="InterPro" id="IPR027896">
    <property type="entry name" value="UQCC3"/>
</dbReference>
<dbReference type="PANTHER" id="PTHR36465:SF1">
    <property type="entry name" value="UBIQUINOL-CYTOCHROME-C REDUCTASE COMPLEX ASSEMBLY FACTOR 3"/>
    <property type="match status" value="1"/>
</dbReference>
<dbReference type="Proteomes" id="UP000018468">
    <property type="component" value="Unassembled WGS sequence"/>
</dbReference>
<evidence type="ECO:0000256" key="3">
    <source>
        <dbReference type="ARBA" id="ARBA00006970"/>
    </source>
</evidence>
<proteinExistence type="inferred from homology"/>
<accession>W5LZE9</accession>
<comment type="similarity">
    <text evidence="3">Belongs to the UQCC3 family.</text>
</comment>
<dbReference type="GO" id="GO:0006754">
    <property type="term" value="P:ATP biosynthetic process"/>
    <property type="evidence" value="ECO:0007669"/>
    <property type="project" value="UniProtKB-KW"/>
</dbReference>
<dbReference type="eggNOG" id="ENOG502S9VI">
    <property type="taxonomic scope" value="Eukaryota"/>
</dbReference>
<dbReference type="OMA" id="THENVAW"/>
<organism evidence="12 13">
    <name type="scientific">Lepisosteus oculatus</name>
    <name type="common">Spotted gar</name>
    <dbReference type="NCBI Taxonomy" id="7918"/>
    <lineage>
        <taxon>Eukaryota</taxon>
        <taxon>Metazoa</taxon>
        <taxon>Chordata</taxon>
        <taxon>Craniata</taxon>
        <taxon>Vertebrata</taxon>
        <taxon>Euteleostomi</taxon>
        <taxon>Actinopterygii</taxon>
        <taxon>Neopterygii</taxon>
        <taxon>Holostei</taxon>
        <taxon>Semionotiformes</taxon>
        <taxon>Lepisosteidae</taxon>
        <taxon>Lepisosteus</taxon>
    </lineage>
</organism>
<reference evidence="12" key="3">
    <citation type="submission" date="2025-09" db="UniProtKB">
        <authorList>
            <consortium name="Ensembl"/>
        </authorList>
    </citation>
    <scope>IDENTIFICATION</scope>
</reference>
<evidence type="ECO:0000256" key="5">
    <source>
        <dbReference type="ARBA" id="ARBA00022692"/>
    </source>
</evidence>
<dbReference type="HOGENOM" id="CLU_184624_0_0_1"/>
<evidence type="ECO:0000313" key="12">
    <source>
        <dbReference type="Ensembl" id="ENSLOCP00000001506.1"/>
    </source>
</evidence>
<dbReference type="GO" id="GO:0034551">
    <property type="term" value="P:mitochondrial respiratory chain complex III assembly"/>
    <property type="evidence" value="ECO:0007669"/>
    <property type="project" value="InterPro"/>
</dbReference>
<keyword evidence="5 11" id="KW-0812">Transmembrane</keyword>
<sequence>VAMSSKWIIYTGLVAGAMGTAVGLWMVTAPGENRRREILKNLPESNPVRLQETRRRNALELQVLKEAAETNDNVARRFGNFASQP</sequence>
<evidence type="ECO:0000256" key="9">
    <source>
        <dbReference type="ARBA" id="ARBA00023136"/>
    </source>
</evidence>
<evidence type="ECO:0000256" key="1">
    <source>
        <dbReference type="ARBA" id="ARBA00002879"/>
    </source>
</evidence>
<reference evidence="12" key="2">
    <citation type="submission" date="2025-08" db="UniProtKB">
        <authorList>
            <consortium name="Ensembl"/>
        </authorList>
    </citation>
    <scope>IDENTIFICATION</scope>
</reference>
<name>W5LZE9_LEPOC</name>
<evidence type="ECO:0000256" key="4">
    <source>
        <dbReference type="ARBA" id="ARBA00016475"/>
    </source>
</evidence>
<feature type="transmembrane region" description="Helical" evidence="11">
    <location>
        <begin position="7"/>
        <end position="27"/>
    </location>
</feature>
<evidence type="ECO:0000256" key="10">
    <source>
        <dbReference type="ARBA" id="ARBA00023310"/>
    </source>
</evidence>
<evidence type="ECO:0000256" key="11">
    <source>
        <dbReference type="SAM" id="Phobius"/>
    </source>
</evidence>
<dbReference type="GeneTree" id="ENSGT01030000234773"/>
<keyword evidence="8" id="KW-0496">Mitochondrion</keyword>
<evidence type="ECO:0000256" key="8">
    <source>
        <dbReference type="ARBA" id="ARBA00023128"/>
    </source>
</evidence>
<dbReference type="FunCoup" id="W5LZE9">
    <property type="interactions" value="390"/>
</dbReference>
<keyword evidence="13" id="KW-1185">Reference proteome</keyword>
<comment type="function">
    <text evidence="1">Required for the assembly of the ubiquinol-cytochrome c reductase complex (mitochondrial respiratory chain complex III or cytochrome b-c1 complex), mediating cytochrome b recruitment and probably stabilization within the complex. Thereby, plays an important role in ATP production by mitochondria. Cardiolipin-binding protein, it may also control the cardiolipin composition of mitochondria membranes and their morphology.</text>
</comment>